<evidence type="ECO:0008006" key="3">
    <source>
        <dbReference type="Google" id="ProtNLM"/>
    </source>
</evidence>
<dbReference type="AlphaFoldDB" id="A0AA35RYY2"/>
<gene>
    <name evidence="1" type="ORF">GBAR_LOCUS11875</name>
</gene>
<sequence length="69" mass="7332">MAMSQSGQDKQDKKLRLGALASHGGTNLQAIMDACKRGDLNAEVCVVISNNSGSRSLDAHAAKGYRHFT</sequence>
<evidence type="ECO:0000313" key="2">
    <source>
        <dbReference type="Proteomes" id="UP001174909"/>
    </source>
</evidence>
<organism evidence="1 2">
    <name type="scientific">Geodia barretti</name>
    <name type="common">Barrett's horny sponge</name>
    <dbReference type="NCBI Taxonomy" id="519541"/>
    <lineage>
        <taxon>Eukaryota</taxon>
        <taxon>Metazoa</taxon>
        <taxon>Porifera</taxon>
        <taxon>Demospongiae</taxon>
        <taxon>Heteroscleromorpha</taxon>
        <taxon>Tetractinellida</taxon>
        <taxon>Astrophorina</taxon>
        <taxon>Geodiidae</taxon>
        <taxon>Geodia</taxon>
    </lineage>
</organism>
<protein>
    <recommendedName>
        <fullName evidence="3">Phosphoribosylglycinamide formyltransferase</fullName>
    </recommendedName>
</protein>
<proteinExistence type="predicted"/>
<name>A0AA35RYY2_GEOBA</name>
<accession>A0AA35RYY2</accession>
<evidence type="ECO:0000313" key="1">
    <source>
        <dbReference type="EMBL" id="CAI8019819.1"/>
    </source>
</evidence>
<comment type="caution">
    <text evidence="1">The sequence shown here is derived from an EMBL/GenBank/DDBJ whole genome shotgun (WGS) entry which is preliminary data.</text>
</comment>
<dbReference type="InterPro" id="IPR036477">
    <property type="entry name" value="Formyl_transf_N_sf"/>
</dbReference>
<reference evidence="1" key="1">
    <citation type="submission" date="2023-03" db="EMBL/GenBank/DDBJ databases">
        <authorList>
            <person name="Steffen K."/>
            <person name="Cardenas P."/>
        </authorList>
    </citation>
    <scope>NUCLEOTIDE SEQUENCE</scope>
</reference>
<keyword evidence="2" id="KW-1185">Reference proteome</keyword>
<dbReference type="Gene3D" id="3.40.50.170">
    <property type="entry name" value="Formyl transferase, N-terminal domain"/>
    <property type="match status" value="1"/>
</dbReference>
<dbReference type="SUPFAM" id="SSF53328">
    <property type="entry name" value="Formyltransferase"/>
    <property type="match status" value="1"/>
</dbReference>
<dbReference type="EMBL" id="CASHTH010001778">
    <property type="protein sequence ID" value="CAI8019819.1"/>
    <property type="molecule type" value="Genomic_DNA"/>
</dbReference>
<dbReference type="Proteomes" id="UP001174909">
    <property type="component" value="Unassembled WGS sequence"/>
</dbReference>